<accession>A0ABY5T0T0</accession>
<feature type="transmembrane region" description="Helical" evidence="1">
    <location>
        <begin position="47"/>
        <end position="65"/>
    </location>
</feature>
<evidence type="ECO:0000313" key="3">
    <source>
        <dbReference type="Proteomes" id="UP001065265"/>
    </source>
</evidence>
<evidence type="ECO:0000256" key="1">
    <source>
        <dbReference type="SAM" id="Phobius"/>
    </source>
</evidence>
<dbReference type="Proteomes" id="UP001065265">
    <property type="component" value="Chromosome"/>
</dbReference>
<dbReference type="EMBL" id="CP092471">
    <property type="protein sequence ID" value="UVI40403.1"/>
    <property type="molecule type" value="Genomic_DNA"/>
</dbReference>
<evidence type="ECO:0000313" key="2">
    <source>
        <dbReference type="EMBL" id="UVI40403.1"/>
    </source>
</evidence>
<gene>
    <name evidence="2" type="ORF">L1F33_05530</name>
</gene>
<reference evidence="2" key="1">
    <citation type="submission" date="2022-02" db="EMBL/GenBank/DDBJ databases">
        <title>Qipengyuania spongiae sp. nov., isolated from marine sponge.</title>
        <authorList>
            <person name="Li Z."/>
            <person name="Zhang M."/>
        </authorList>
    </citation>
    <scope>NUCLEOTIDE SEQUENCE</scope>
    <source>
        <strain evidence="2">PHS-Z21</strain>
    </source>
</reference>
<feature type="transmembrane region" description="Helical" evidence="1">
    <location>
        <begin position="24"/>
        <end position="41"/>
    </location>
</feature>
<protein>
    <submittedName>
        <fullName evidence="2">Uncharacterized protein</fullName>
    </submittedName>
</protein>
<keyword evidence="3" id="KW-1185">Reference proteome</keyword>
<name>A0ABY5T0T0_9SPHN</name>
<keyword evidence="1" id="KW-0812">Transmembrane</keyword>
<keyword evidence="1" id="KW-1133">Transmembrane helix</keyword>
<dbReference type="RefSeq" id="WP_265560656.1">
    <property type="nucleotide sequence ID" value="NZ_CP092471.1"/>
</dbReference>
<sequence length="78" mass="8554">MAERELAPNAAERLAKRRFAQMQLVRLCCLGIVLAGATLYVERIGEVPALGTILLIAGAAGFFFLPRQMARRWKGHGS</sequence>
<proteinExistence type="predicted"/>
<keyword evidence="1" id="KW-0472">Membrane</keyword>
<organism evidence="2 3">
    <name type="scientific">Qipengyuania spongiae</name>
    <dbReference type="NCBI Taxonomy" id="2909673"/>
    <lineage>
        <taxon>Bacteria</taxon>
        <taxon>Pseudomonadati</taxon>
        <taxon>Pseudomonadota</taxon>
        <taxon>Alphaproteobacteria</taxon>
        <taxon>Sphingomonadales</taxon>
        <taxon>Erythrobacteraceae</taxon>
        <taxon>Qipengyuania</taxon>
    </lineage>
</organism>